<organism evidence="10 11">
    <name type="scientific">Rhizodiscina lignyota</name>
    <dbReference type="NCBI Taxonomy" id="1504668"/>
    <lineage>
        <taxon>Eukaryota</taxon>
        <taxon>Fungi</taxon>
        <taxon>Dikarya</taxon>
        <taxon>Ascomycota</taxon>
        <taxon>Pezizomycotina</taxon>
        <taxon>Dothideomycetes</taxon>
        <taxon>Pleosporomycetidae</taxon>
        <taxon>Aulographales</taxon>
        <taxon>Rhizodiscinaceae</taxon>
        <taxon>Rhizodiscina</taxon>
    </lineage>
</organism>
<evidence type="ECO:0000256" key="7">
    <source>
        <dbReference type="SAM" id="MobiDB-lite"/>
    </source>
</evidence>
<feature type="region of interest" description="Disordered" evidence="7">
    <location>
        <begin position="651"/>
        <end position="743"/>
    </location>
</feature>
<dbReference type="EMBL" id="ML978121">
    <property type="protein sequence ID" value="KAF2103835.1"/>
    <property type="molecule type" value="Genomic_DNA"/>
</dbReference>
<feature type="compositionally biased region" description="Basic and acidic residues" evidence="7">
    <location>
        <begin position="33"/>
        <end position="42"/>
    </location>
</feature>
<feature type="compositionally biased region" description="Acidic residues" evidence="7">
    <location>
        <begin position="199"/>
        <end position="218"/>
    </location>
</feature>
<dbReference type="InterPro" id="IPR000629">
    <property type="entry name" value="RNA-helicase_DEAD-box_CS"/>
</dbReference>
<evidence type="ECO:0000259" key="8">
    <source>
        <dbReference type="PROSITE" id="PS51192"/>
    </source>
</evidence>
<keyword evidence="2 6" id="KW-0378">Hydrolase</keyword>
<feature type="compositionally biased region" description="Polar residues" evidence="7">
    <location>
        <begin position="718"/>
        <end position="738"/>
    </location>
</feature>
<proteinExistence type="inferred from homology"/>
<gene>
    <name evidence="10" type="ORF">NA57DRAFT_50700</name>
</gene>
<keyword evidence="4 6" id="KW-0067">ATP-binding</keyword>
<dbReference type="SMART" id="SM00487">
    <property type="entry name" value="DEXDc"/>
    <property type="match status" value="1"/>
</dbReference>
<dbReference type="OrthoDB" id="3370at2759"/>
<dbReference type="GO" id="GO:0003724">
    <property type="term" value="F:RNA helicase activity"/>
    <property type="evidence" value="ECO:0007669"/>
    <property type="project" value="UniProtKB-EC"/>
</dbReference>
<feature type="domain" description="Helicase C-terminal" evidence="9">
    <location>
        <begin position="733"/>
        <end position="886"/>
    </location>
</feature>
<feature type="compositionally biased region" description="Polar residues" evidence="7">
    <location>
        <begin position="99"/>
        <end position="109"/>
    </location>
</feature>
<evidence type="ECO:0000313" key="10">
    <source>
        <dbReference type="EMBL" id="KAF2103835.1"/>
    </source>
</evidence>
<feature type="compositionally biased region" description="Polar residues" evidence="7">
    <location>
        <begin position="73"/>
        <end position="82"/>
    </location>
</feature>
<dbReference type="InterPro" id="IPR014001">
    <property type="entry name" value="Helicase_ATP-bd"/>
</dbReference>
<dbReference type="EC" id="3.6.4.13" evidence="6"/>
<feature type="region of interest" description="Disordered" evidence="7">
    <location>
        <begin position="911"/>
        <end position="931"/>
    </location>
</feature>
<comment type="function">
    <text evidence="6">RNA helicase.</text>
</comment>
<dbReference type="CDD" id="cd17956">
    <property type="entry name" value="DEADc_DDX51"/>
    <property type="match status" value="1"/>
</dbReference>
<reference evidence="10" key="1">
    <citation type="journal article" date="2020" name="Stud. Mycol.">
        <title>101 Dothideomycetes genomes: a test case for predicting lifestyles and emergence of pathogens.</title>
        <authorList>
            <person name="Haridas S."/>
            <person name="Albert R."/>
            <person name="Binder M."/>
            <person name="Bloem J."/>
            <person name="Labutti K."/>
            <person name="Salamov A."/>
            <person name="Andreopoulos B."/>
            <person name="Baker S."/>
            <person name="Barry K."/>
            <person name="Bills G."/>
            <person name="Bluhm B."/>
            <person name="Cannon C."/>
            <person name="Castanera R."/>
            <person name="Culley D."/>
            <person name="Daum C."/>
            <person name="Ezra D."/>
            <person name="Gonzalez J."/>
            <person name="Henrissat B."/>
            <person name="Kuo A."/>
            <person name="Liang C."/>
            <person name="Lipzen A."/>
            <person name="Lutzoni F."/>
            <person name="Magnuson J."/>
            <person name="Mondo S."/>
            <person name="Nolan M."/>
            <person name="Ohm R."/>
            <person name="Pangilinan J."/>
            <person name="Park H.-J."/>
            <person name="Ramirez L."/>
            <person name="Alfaro M."/>
            <person name="Sun H."/>
            <person name="Tritt A."/>
            <person name="Yoshinaga Y."/>
            <person name="Zwiers L.-H."/>
            <person name="Turgeon B."/>
            <person name="Goodwin S."/>
            <person name="Spatafora J."/>
            <person name="Crous P."/>
            <person name="Grigoriev I."/>
        </authorList>
    </citation>
    <scope>NUCLEOTIDE SEQUENCE</scope>
    <source>
        <strain evidence="10">CBS 133067</strain>
    </source>
</reference>
<feature type="compositionally biased region" description="Basic and acidic residues" evidence="7">
    <location>
        <begin position="229"/>
        <end position="248"/>
    </location>
</feature>
<dbReference type="GO" id="GO:0005524">
    <property type="term" value="F:ATP binding"/>
    <property type="evidence" value="ECO:0007669"/>
    <property type="project" value="UniProtKB-UniRule"/>
</dbReference>
<keyword evidence="5 6" id="KW-0694">RNA-binding</keyword>
<comment type="domain">
    <text evidence="6">The Q motif is unique to and characteristic of the DEAD box family of RNA helicases and controls ATP binding and hydrolysis.</text>
</comment>
<evidence type="ECO:0000256" key="1">
    <source>
        <dbReference type="ARBA" id="ARBA00022741"/>
    </source>
</evidence>
<dbReference type="Pfam" id="PF00270">
    <property type="entry name" value="DEAD"/>
    <property type="match status" value="2"/>
</dbReference>
<dbReference type="GO" id="GO:0016787">
    <property type="term" value="F:hydrolase activity"/>
    <property type="evidence" value="ECO:0007669"/>
    <property type="project" value="UniProtKB-KW"/>
</dbReference>
<dbReference type="InterPro" id="IPR011545">
    <property type="entry name" value="DEAD/DEAH_box_helicase_dom"/>
</dbReference>
<comment type="caution">
    <text evidence="10">The sequence shown here is derived from an EMBL/GenBank/DDBJ whole genome shotgun (WGS) entry which is preliminary data.</text>
</comment>
<sequence length="931" mass="102324">MSNQFYTRYVPPKPQKPSKASSAVDSPAIAEQSRNEAKSAEKKTKKRKRNNEEAQAELEINAGSEKLAEALNGNDNITQNETGHSEKRKKKRSRDDEGSQAQLEVNVGSSILAEAPGGDENTVHDDAKSVEKMKKRKRKSEEAQAELEVIVGSDIHAEAPGGDENVAGGIQQAAQQEEEKPSTKKPKRKKEKRKSGEAEGQEEEAEVPVEEEEEEEEEENKKHKAIFAKFEKSSKHAEKLREAVKNDSQEEEKDDAPEPELHDLVPLPQPAPVPDNKELPTFSALPSWLAKPISVPSSETIPFEELKIHSKLVQRLGEKGYHSAFAIQAAVLPLLLPGQKHYFGDICVSAATGSGKTLAYVLPMVQSMRRSAHYTRLRAVIVVPTRELVSQVKEVAELCASGTGLKIGTAVGSHTVAAEQEQLVKKGQRYDRSAAAELEARATRRVVRGEDEDDALLDDAMAPWILPYHVPAYTSKVDILICTPGRLVEHINATQGFNLDDLEWLVIDEADRLLDESFQEWVDVVIGTLEAEKPIDKKSAKNRILDSFWEPREPRYVRKIILSATMTRDLQKLGGLKLRRPVLVSVAGDAEGREEENAAAGAENASEAFELPSTLKEWAVPVEEAADKPLVLLRLLEERISRTALITGLSGSTQSKKGIAGENESTSDLSTSDSESDSDSDSSSDSDSDSDSDSEPKKASESNGFSSHEINEDAEDASLTSPSTVRDGNSTTQPDQAPSTPPTILIFTSANENATRLSHLLIHLAPSLSKAVSTLTKSSTSSAGRKVLSAFRSARATSTQPRILIATDRAARGLDLPELAHVVNYDMPHSVTSYVHRVGRTARAGRKGEAWTLIEGREAWWFWNKVVRGGEVRRAEEVERARVDVVGKGEDEAELRARYEMALEELKHAVEKEGARGKKKRDLKAKDRVKK</sequence>
<dbReference type="Gene3D" id="3.40.50.300">
    <property type="entry name" value="P-loop containing nucleotide triphosphate hydrolases"/>
    <property type="match status" value="2"/>
</dbReference>
<dbReference type="PROSITE" id="PS51192">
    <property type="entry name" value="HELICASE_ATP_BIND_1"/>
    <property type="match status" value="1"/>
</dbReference>
<dbReference type="SUPFAM" id="SSF52540">
    <property type="entry name" value="P-loop containing nucleoside triphosphate hydrolases"/>
    <property type="match status" value="2"/>
</dbReference>
<keyword evidence="3 6" id="KW-0347">Helicase</keyword>
<dbReference type="AlphaFoldDB" id="A0A9P4ILP6"/>
<comment type="catalytic activity">
    <reaction evidence="6">
        <text>ATP + H2O = ADP + phosphate + H(+)</text>
        <dbReference type="Rhea" id="RHEA:13065"/>
        <dbReference type="ChEBI" id="CHEBI:15377"/>
        <dbReference type="ChEBI" id="CHEBI:15378"/>
        <dbReference type="ChEBI" id="CHEBI:30616"/>
        <dbReference type="ChEBI" id="CHEBI:43474"/>
        <dbReference type="ChEBI" id="CHEBI:456216"/>
        <dbReference type="EC" id="3.6.4.13"/>
    </reaction>
</comment>
<dbReference type="PROSITE" id="PS00039">
    <property type="entry name" value="DEAD_ATP_HELICASE"/>
    <property type="match status" value="1"/>
</dbReference>
<dbReference type="SMART" id="SM00490">
    <property type="entry name" value="HELICc"/>
    <property type="match status" value="1"/>
</dbReference>
<evidence type="ECO:0000313" key="11">
    <source>
        <dbReference type="Proteomes" id="UP000799772"/>
    </source>
</evidence>
<name>A0A9P4ILP6_9PEZI</name>
<feature type="region of interest" description="Disordered" evidence="7">
    <location>
        <begin position="1"/>
        <end position="267"/>
    </location>
</feature>
<feature type="compositionally biased region" description="Basic residues" evidence="7">
    <location>
        <begin position="183"/>
        <end position="193"/>
    </location>
</feature>
<dbReference type="InterPro" id="IPR027417">
    <property type="entry name" value="P-loop_NTPase"/>
</dbReference>
<keyword evidence="11" id="KW-1185">Reference proteome</keyword>
<comment type="similarity">
    <text evidence="6">Belongs to the DEAD box helicase family.</text>
</comment>
<feature type="compositionally biased region" description="Acidic residues" evidence="7">
    <location>
        <begin position="249"/>
        <end position="258"/>
    </location>
</feature>
<evidence type="ECO:0000256" key="5">
    <source>
        <dbReference type="ARBA" id="ARBA00022884"/>
    </source>
</evidence>
<dbReference type="CDD" id="cd18787">
    <property type="entry name" value="SF2_C_DEAD"/>
    <property type="match status" value="1"/>
</dbReference>
<feature type="compositionally biased region" description="Acidic residues" evidence="7">
    <location>
        <begin position="674"/>
        <end position="693"/>
    </location>
</feature>
<feature type="compositionally biased region" description="Low complexity" evidence="7">
    <location>
        <begin position="664"/>
        <end position="673"/>
    </location>
</feature>
<dbReference type="PANTHER" id="PTHR24031">
    <property type="entry name" value="RNA HELICASE"/>
    <property type="match status" value="1"/>
</dbReference>
<keyword evidence="1 6" id="KW-0547">Nucleotide-binding</keyword>
<accession>A0A9P4ILP6</accession>
<evidence type="ECO:0000256" key="6">
    <source>
        <dbReference type="RuleBase" id="RU365068"/>
    </source>
</evidence>
<dbReference type="Proteomes" id="UP000799772">
    <property type="component" value="Unassembled WGS sequence"/>
</dbReference>
<dbReference type="PROSITE" id="PS51194">
    <property type="entry name" value="HELICASE_CTER"/>
    <property type="match status" value="1"/>
</dbReference>
<dbReference type="Pfam" id="PF00271">
    <property type="entry name" value="Helicase_C"/>
    <property type="match status" value="1"/>
</dbReference>
<dbReference type="GO" id="GO:0003723">
    <property type="term" value="F:RNA binding"/>
    <property type="evidence" value="ECO:0007669"/>
    <property type="project" value="UniProtKB-UniRule"/>
</dbReference>
<protein>
    <recommendedName>
        <fullName evidence="6">ATP-dependent RNA helicase</fullName>
        <ecNumber evidence="6">3.6.4.13</ecNumber>
    </recommendedName>
</protein>
<feature type="compositionally biased region" description="Basic residues" evidence="7">
    <location>
        <begin position="917"/>
        <end position="931"/>
    </location>
</feature>
<evidence type="ECO:0000256" key="2">
    <source>
        <dbReference type="ARBA" id="ARBA00022801"/>
    </source>
</evidence>
<evidence type="ECO:0000259" key="9">
    <source>
        <dbReference type="PROSITE" id="PS51194"/>
    </source>
</evidence>
<evidence type="ECO:0000256" key="4">
    <source>
        <dbReference type="ARBA" id="ARBA00022840"/>
    </source>
</evidence>
<evidence type="ECO:0000256" key="3">
    <source>
        <dbReference type="ARBA" id="ARBA00022806"/>
    </source>
</evidence>
<dbReference type="InterPro" id="IPR001650">
    <property type="entry name" value="Helicase_C-like"/>
</dbReference>
<feature type="compositionally biased region" description="Basic and acidic residues" evidence="7">
    <location>
        <begin position="121"/>
        <end position="132"/>
    </location>
</feature>
<feature type="domain" description="Helicase ATP-binding" evidence="8">
    <location>
        <begin position="337"/>
        <end position="584"/>
    </location>
</feature>